<evidence type="ECO:0000313" key="2">
    <source>
        <dbReference type="Proteomes" id="UP001556367"/>
    </source>
</evidence>
<dbReference type="EMBL" id="JASNQZ010000006">
    <property type="protein sequence ID" value="KAL0956610.1"/>
    <property type="molecule type" value="Genomic_DNA"/>
</dbReference>
<keyword evidence="2" id="KW-1185">Reference proteome</keyword>
<accession>A0ABR3JMC8</accession>
<sequence length="349" mass="39710">MTYPSLPVEIFLAILSHISDRPTLLSLLRTCGDFREEVERVLYRVLFTNTLEVGKRTLLLTRLRETPRLAQYVRCFALSVPDATDPPDPVLTVPIHLMTNLDDLRVLIGPNLSTADMQRNCHDQLKHLTWAVGNDHIPTAFLERQRRLVSLKLIFDDETAPLPQPTALPNLRFLTARHIKTIRELMFGRNIIGSKWTLARRGTLRTSDITPPWQFALGNLCVLDISALHIPDISTVIPHLTKLVIIIIAMEARDIDGLIGALPSLRIVTATSRILAPEAEQKDFAKYIFARNPGLIFVENVAWIGDDRVQRWTRGGVRQPDFVPHRTDMRRWEDVDFDAEDAIERCLAV</sequence>
<protein>
    <recommendedName>
        <fullName evidence="3">F-box domain-containing protein</fullName>
    </recommendedName>
</protein>
<reference evidence="2" key="1">
    <citation type="submission" date="2024-06" db="EMBL/GenBank/DDBJ databases">
        <title>Multi-omics analyses provide insights into the biosynthesis of the anticancer antibiotic pleurotin in Hohenbuehelia grisea.</title>
        <authorList>
            <person name="Weaver J.A."/>
            <person name="Alberti F."/>
        </authorList>
    </citation>
    <scope>NUCLEOTIDE SEQUENCE [LARGE SCALE GENOMIC DNA]</scope>
    <source>
        <strain evidence="2">T-177</strain>
    </source>
</reference>
<dbReference type="Proteomes" id="UP001556367">
    <property type="component" value="Unassembled WGS sequence"/>
</dbReference>
<organism evidence="1 2">
    <name type="scientific">Hohenbuehelia grisea</name>
    <dbReference type="NCBI Taxonomy" id="104357"/>
    <lineage>
        <taxon>Eukaryota</taxon>
        <taxon>Fungi</taxon>
        <taxon>Dikarya</taxon>
        <taxon>Basidiomycota</taxon>
        <taxon>Agaricomycotina</taxon>
        <taxon>Agaricomycetes</taxon>
        <taxon>Agaricomycetidae</taxon>
        <taxon>Agaricales</taxon>
        <taxon>Pleurotineae</taxon>
        <taxon>Pleurotaceae</taxon>
        <taxon>Hohenbuehelia</taxon>
    </lineage>
</organism>
<gene>
    <name evidence="1" type="ORF">HGRIS_002746</name>
</gene>
<comment type="caution">
    <text evidence="1">The sequence shown here is derived from an EMBL/GenBank/DDBJ whole genome shotgun (WGS) entry which is preliminary data.</text>
</comment>
<name>A0ABR3JMC8_9AGAR</name>
<proteinExistence type="predicted"/>
<evidence type="ECO:0000313" key="1">
    <source>
        <dbReference type="EMBL" id="KAL0956610.1"/>
    </source>
</evidence>
<evidence type="ECO:0008006" key="3">
    <source>
        <dbReference type="Google" id="ProtNLM"/>
    </source>
</evidence>